<gene>
    <name evidence="14" type="ORF">FN846DRAFT_657528</name>
</gene>
<evidence type="ECO:0000256" key="7">
    <source>
        <dbReference type="ARBA" id="ARBA00023015"/>
    </source>
</evidence>
<organism evidence="14 15">
    <name type="scientific">Sphaerosporella brunnea</name>
    <dbReference type="NCBI Taxonomy" id="1250544"/>
    <lineage>
        <taxon>Eukaryota</taxon>
        <taxon>Fungi</taxon>
        <taxon>Dikarya</taxon>
        <taxon>Ascomycota</taxon>
        <taxon>Pezizomycotina</taxon>
        <taxon>Pezizomycetes</taxon>
        <taxon>Pezizales</taxon>
        <taxon>Pyronemataceae</taxon>
        <taxon>Sphaerosporella</taxon>
    </lineage>
</organism>
<keyword evidence="7" id="KW-0805">Transcription regulation</keyword>
<dbReference type="SUPFAM" id="SSF57667">
    <property type="entry name" value="beta-beta-alpha zinc fingers"/>
    <property type="match status" value="3"/>
</dbReference>
<dbReference type="EMBL" id="VXIS01000068">
    <property type="protein sequence ID" value="KAA8908440.1"/>
    <property type="molecule type" value="Genomic_DNA"/>
</dbReference>
<evidence type="ECO:0000256" key="3">
    <source>
        <dbReference type="ARBA" id="ARBA00022723"/>
    </source>
</evidence>
<dbReference type="InterPro" id="IPR013087">
    <property type="entry name" value="Znf_C2H2_type"/>
</dbReference>
<dbReference type="Proteomes" id="UP000326924">
    <property type="component" value="Unassembled WGS sequence"/>
</dbReference>
<evidence type="ECO:0000313" key="15">
    <source>
        <dbReference type="Proteomes" id="UP000326924"/>
    </source>
</evidence>
<evidence type="ECO:0000256" key="10">
    <source>
        <dbReference type="ARBA" id="ARBA00023242"/>
    </source>
</evidence>
<keyword evidence="8" id="KW-0238">DNA-binding</keyword>
<dbReference type="GO" id="GO:0001228">
    <property type="term" value="F:DNA-binding transcription activator activity, RNA polymerase II-specific"/>
    <property type="evidence" value="ECO:0007669"/>
    <property type="project" value="TreeGrafter"/>
</dbReference>
<evidence type="ECO:0000256" key="8">
    <source>
        <dbReference type="ARBA" id="ARBA00023125"/>
    </source>
</evidence>
<comment type="subcellular location">
    <subcellularLocation>
        <location evidence="1">Nucleus</location>
    </subcellularLocation>
</comment>
<keyword evidence="9" id="KW-0804">Transcription</keyword>
<dbReference type="Pfam" id="PF00096">
    <property type="entry name" value="zf-C2H2"/>
    <property type="match status" value="1"/>
</dbReference>
<sequence length="684" mass="75687">MTPIRGRKRPYPKHYTQSSQDPHQHKHSSSSSFPLANRHDVNLDFYDPVFRPIFADPMSPHLSVVHATDDQLRPSIPSDALASAPEPAHSDNCSSCCENENCTDRCENEDCIDGCGDCTDACHVDIAHCNLDECQGAVPCPGSPCGPVPVNCPQTASMACETVVCEDEICLAGTGSCSTECETIYCHDGDCPEECRTEPCELTCLALNGISTSCKDYLWLRDRTGPAPHPHQGAQNCVSFHVNNANSIRREIPHPYHHEAARYASISPDSLTLSSSHSPSFSSLLDHPLLSEPAGFRISETTMPPQSAPKRRRISDSISASTPAFDHSYSTTPSSAAPTPVLSNLGDIFCLWDDNCEETFFDNVSLQDHIQSAHIHPQASNKRCLWDGCGQESSDLNSLFDHIKTSHAPPLPKLVCMWAGCKAIANSEEELQIHLNTHHLPSSYQCKWDTCDILAPSEVDLEKHVQSQHLVPQLEKTSSSSSEVKTCEWQDIDENDTLRLCGSVFSSATALQQHAKDVHIAALRKRTGYHCHWAGCNRRDKPFSQKGKVERHLQTHTGFKSCTCAVCGKEFSAPQALQQHMRTHTGEKPYKCDICGKEFAQGSAMTMHKRVHTGERPLMCDYPGCGKRFSESSNLSKHRKTHNPVGQHACDFPGCERSFHRLDQMKRHRKTHGIVMVSSNMDSP</sequence>
<dbReference type="SMART" id="SM00355">
    <property type="entry name" value="ZnF_C2H2"/>
    <property type="match status" value="10"/>
</dbReference>
<dbReference type="AlphaFoldDB" id="A0A5J5EZN6"/>
<feature type="domain" description="C2H2-type" evidence="13">
    <location>
        <begin position="590"/>
        <end position="617"/>
    </location>
</feature>
<evidence type="ECO:0000259" key="13">
    <source>
        <dbReference type="PROSITE" id="PS50157"/>
    </source>
</evidence>
<dbReference type="InParanoid" id="A0A5J5EZN6"/>
<keyword evidence="4" id="KW-0677">Repeat</keyword>
<dbReference type="PROSITE" id="PS00028">
    <property type="entry name" value="ZINC_FINGER_C2H2_1"/>
    <property type="match status" value="4"/>
</dbReference>
<dbReference type="GO" id="GO:0005634">
    <property type="term" value="C:nucleus"/>
    <property type="evidence" value="ECO:0007669"/>
    <property type="project" value="UniProtKB-SubCell"/>
</dbReference>
<dbReference type="Pfam" id="PF13465">
    <property type="entry name" value="zf-H2C2_2"/>
    <property type="match status" value="1"/>
</dbReference>
<evidence type="ECO:0000313" key="14">
    <source>
        <dbReference type="EMBL" id="KAA8908440.1"/>
    </source>
</evidence>
<comment type="similarity">
    <text evidence="2">Belongs to the krueppel C2H2-type zinc-finger protein family.</text>
</comment>
<feature type="domain" description="C2H2-type" evidence="13">
    <location>
        <begin position="529"/>
        <end position="561"/>
    </location>
</feature>
<feature type="region of interest" description="Disordered" evidence="12">
    <location>
        <begin position="297"/>
        <end position="316"/>
    </location>
</feature>
<dbReference type="GO" id="GO:0008270">
    <property type="term" value="F:zinc ion binding"/>
    <property type="evidence" value="ECO:0007669"/>
    <property type="project" value="UniProtKB-KW"/>
</dbReference>
<dbReference type="PANTHER" id="PTHR24393">
    <property type="entry name" value="ZINC FINGER PROTEIN"/>
    <property type="match status" value="1"/>
</dbReference>
<dbReference type="FunFam" id="3.30.160.60:FF:001498">
    <property type="entry name" value="Zinc finger protein 404"/>
    <property type="match status" value="1"/>
</dbReference>
<dbReference type="FunFam" id="3.30.160.60:FF:000125">
    <property type="entry name" value="Putative zinc finger protein 143"/>
    <property type="match status" value="1"/>
</dbReference>
<evidence type="ECO:0000256" key="9">
    <source>
        <dbReference type="ARBA" id="ARBA00023163"/>
    </source>
</evidence>
<dbReference type="Gene3D" id="3.30.160.60">
    <property type="entry name" value="Classic Zinc Finger"/>
    <property type="match status" value="7"/>
</dbReference>
<feature type="domain" description="C2H2-type" evidence="13">
    <location>
        <begin position="562"/>
        <end position="589"/>
    </location>
</feature>
<keyword evidence="3" id="KW-0479">Metal-binding</keyword>
<feature type="domain" description="C2H2-type" evidence="13">
    <location>
        <begin position="618"/>
        <end position="642"/>
    </location>
</feature>
<proteinExistence type="inferred from homology"/>
<name>A0A5J5EZN6_9PEZI</name>
<keyword evidence="5 11" id="KW-0863">Zinc-finger</keyword>
<dbReference type="InterPro" id="IPR036236">
    <property type="entry name" value="Znf_C2H2_sf"/>
</dbReference>
<keyword evidence="10" id="KW-0539">Nucleus</keyword>
<keyword evidence="15" id="KW-1185">Reference proteome</keyword>
<dbReference type="PANTHER" id="PTHR24393:SF15">
    <property type="entry name" value="IP01243P-RELATED"/>
    <property type="match status" value="1"/>
</dbReference>
<feature type="region of interest" description="Disordered" evidence="12">
    <location>
        <begin position="1"/>
        <end position="35"/>
    </location>
</feature>
<evidence type="ECO:0000256" key="4">
    <source>
        <dbReference type="ARBA" id="ARBA00022737"/>
    </source>
</evidence>
<evidence type="ECO:0000256" key="6">
    <source>
        <dbReference type="ARBA" id="ARBA00022833"/>
    </source>
</evidence>
<dbReference type="FunFam" id="3.30.160.60:FF:000557">
    <property type="entry name" value="zinc finger and SCAN domain-containing protein 29"/>
    <property type="match status" value="1"/>
</dbReference>
<comment type="caution">
    <text evidence="14">The sequence shown here is derived from an EMBL/GenBank/DDBJ whole genome shotgun (WGS) entry which is preliminary data.</text>
</comment>
<feature type="domain" description="C2H2-type" evidence="13">
    <location>
        <begin position="648"/>
        <end position="672"/>
    </location>
</feature>
<dbReference type="GO" id="GO:0000978">
    <property type="term" value="F:RNA polymerase II cis-regulatory region sequence-specific DNA binding"/>
    <property type="evidence" value="ECO:0007669"/>
    <property type="project" value="TreeGrafter"/>
</dbReference>
<feature type="compositionally biased region" description="Basic residues" evidence="12">
    <location>
        <begin position="1"/>
        <end position="12"/>
    </location>
</feature>
<dbReference type="OrthoDB" id="3437960at2759"/>
<evidence type="ECO:0000256" key="5">
    <source>
        <dbReference type="ARBA" id="ARBA00022771"/>
    </source>
</evidence>
<reference evidence="14 15" key="1">
    <citation type="submission" date="2019-09" db="EMBL/GenBank/DDBJ databases">
        <title>Draft genome of the ectomycorrhizal ascomycete Sphaerosporella brunnea.</title>
        <authorList>
            <consortium name="DOE Joint Genome Institute"/>
            <person name="Benucci G.M."/>
            <person name="Marozzi G."/>
            <person name="Antonielli L."/>
            <person name="Sanchez S."/>
            <person name="Marco P."/>
            <person name="Wang X."/>
            <person name="Falini L.B."/>
            <person name="Barry K."/>
            <person name="Haridas S."/>
            <person name="Lipzen A."/>
            <person name="Labutti K."/>
            <person name="Grigoriev I.V."/>
            <person name="Murat C."/>
            <person name="Martin F."/>
            <person name="Albertini E."/>
            <person name="Donnini D."/>
            <person name="Bonito G."/>
        </authorList>
    </citation>
    <scope>NUCLEOTIDE SEQUENCE [LARGE SCALE GENOMIC DNA]</scope>
    <source>
        <strain evidence="14 15">Sb_GMNB300</strain>
    </source>
</reference>
<dbReference type="PROSITE" id="PS50157">
    <property type="entry name" value="ZINC_FINGER_C2H2_2"/>
    <property type="match status" value="5"/>
</dbReference>
<accession>A0A5J5EZN6</accession>
<evidence type="ECO:0000256" key="2">
    <source>
        <dbReference type="ARBA" id="ARBA00006991"/>
    </source>
</evidence>
<evidence type="ECO:0000256" key="12">
    <source>
        <dbReference type="SAM" id="MobiDB-lite"/>
    </source>
</evidence>
<keyword evidence="6" id="KW-0862">Zinc</keyword>
<protein>
    <recommendedName>
        <fullName evidence="13">C2H2-type domain-containing protein</fullName>
    </recommendedName>
</protein>
<evidence type="ECO:0000256" key="11">
    <source>
        <dbReference type="PROSITE-ProRule" id="PRU00042"/>
    </source>
</evidence>
<evidence type="ECO:0000256" key="1">
    <source>
        <dbReference type="ARBA" id="ARBA00004123"/>
    </source>
</evidence>